<evidence type="ECO:0000313" key="3">
    <source>
        <dbReference type="EMBL" id="PJO63574.1"/>
    </source>
</evidence>
<evidence type="ECO:0000256" key="1">
    <source>
        <dbReference type="SAM" id="Phobius"/>
    </source>
</evidence>
<dbReference type="AlphaFoldDB" id="A0A069BEA4"/>
<accession>A0A069BEA4</accession>
<sequence length="123" mass="13135">MFQTSIISVVGVLVAIVLIFVVVTTTRTLSTVMSSVQAQTVAKNGYEAMADVLSIGQTGVTLNNVPMMRIELRVHHNGASWDVTIKQFIDLGNIPRAGERVRVMVDPADNGHVAYVGLAGAGR</sequence>
<evidence type="ECO:0000313" key="4">
    <source>
        <dbReference type="Proteomes" id="UP000030475"/>
    </source>
</evidence>
<dbReference type="Proteomes" id="UP000030475">
    <property type="component" value="Unassembled WGS sequence"/>
</dbReference>
<evidence type="ECO:0000313" key="5">
    <source>
        <dbReference type="Proteomes" id="UP000231878"/>
    </source>
</evidence>
<gene>
    <name evidence="3" type="ORF">CWD88_24845</name>
    <name evidence="2" type="ORF">Y036_4525</name>
</gene>
<protein>
    <submittedName>
        <fullName evidence="2">Uncharacterized protein</fullName>
    </submittedName>
</protein>
<feature type="transmembrane region" description="Helical" evidence="1">
    <location>
        <begin position="6"/>
        <end position="25"/>
    </location>
</feature>
<name>A0A069BEA4_BURPE</name>
<dbReference type="EMBL" id="JQIM01000009">
    <property type="protein sequence ID" value="KGX11003.1"/>
    <property type="molecule type" value="Genomic_DNA"/>
</dbReference>
<dbReference type="KEGG" id="but:X994_4084"/>
<reference evidence="2 4" key="1">
    <citation type="submission" date="2014-08" db="EMBL/GenBank/DDBJ databases">
        <authorList>
            <person name="Bunnell A."/>
            <person name="Chain P.S."/>
            <person name="Chertkov O."/>
            <person name="Currie B.J."/>
            <person name="Daligault H.E."/>
            <person name="Davenport K.W."/>
            <person name="Davis C."/>
            <person name="Gleasner C.D."/>
            <person name="Johnson S.L."/>
            <person name="Kaestli M."/>
            <person name="Koren S."/>
            <person name="Kunde Y.A."/>
            <person name="Mayo M."/>
            <person name="McMurry K.K."/>
            <person name="Price E.P."/>
            <person name="Reitenga K.G."/>
            <person name="Robison R."/>
            <person name="Rosovitz M.J."/>
            <person name="Sarovich D.S."/>
            <person name="Teshima H."/>
        </authorList>
    </citation>
    <scope>NUCLEOTIDE SEQUENCE [LARGE SCALE GENOMIC DNA]</scope>
    <source>
        <strain evidence="2 4">MSHR44</strain>
    </source>
</reference>
<dbReference type="Proteomes" id="UP000231878">
    <property type="component" value="Unassembled WGS sequence"/>
</dbReference>
<organism evidence="2 4">
    <name type="scientific">Burkholderia pseudomallei</name>
    <name type="common">Pseudomonas pseudomallei</name>
    <dbReference type="NCBI Taxonomy" id="28450"/>
    <lineage>
        <taxon>Bacteria</taxon>
        <taxon>Pseudomonadati</taxon>
        <taxon>Pseudomonadota</taxon>
        <taxon>Betaproteobacteria</taxon>
        <taxon>Burkholderiales</taxon>
        <taxon>Burkholderiaceae</taxon>
        <taxon>Burkholderia</taxon>
        <taxon>pseudomallei group</taxon>
    </lineage>
</organism>
<dbReference type="EMBL" id="PHRB01000030">
    <property type="protein sequence ID" value="PJO63574.1"/>
    <property type="molecule type" value="Genomic_DNA"/>
</dbReference>
<keyword evidence="1" id="KW-0472">Membrane</keyword>
<keyword evidence="1" id="KW-1133">Transmembrane helix</keyword>
<evidence type="ECO:0000313" key="2">
    <source>
        <dbReference type="EMBL" id="KGX11003.1"/>
    </source>
</evidence>
<reference evidence="3 5" key="2">
    <citation type="submission" date="2017-11" db="EMBL/GenBank/DDBJ databases">
        <title>Molecular characterization of Burkholderia pseudomallei and closely related isolates from Vietnam.</title>
        <authorList>
            <person name="Ustinov D.V."/>
            <person name="Antonov A.S."/>
            <person name="Avdusheva E.F."/>
            <person name="Shpak I.M."/>
            <person name="Zakharova I.B."/>
            <person name="Thi L.A."/>
            <person name="Teteryatnikova N."/>
            <person name="Lopasteyskaya Y.A."/>
            <person name="Kuzyutina J.A."/>
            <person name="Ngo T.N."/>
            <person name="Victorov D.V."/>
        </authorList>
    </citation>
    <scope>NUCLEOTIDE SEQUENCE [LARGE SCALE GENOMIC DNA]</scope>
    <source>
        <strain evidence="3 5">V1512</strain>
    </source>
</reference>
<dbReference type="OrthoDB" id="8590629at2"/>
<proteinExistence type="predicted"/>
<comment type="caution">
    <text evidence="2">The sequence shown here is derived from an EMBL/GenBank/DDBJ whole genome shotgun (WGS) entry which is preliminary data.</text>
</comment>
<keyword evidence="1" id="KW-0812">Transmembrane</keyword>